<dbReference type="FunFam" id="3.60.15.10:FF:000002">
    <property type="entry name" value="Ribonuclease Z"/>
    <property type="match status" value="1"/>
</dbReference>
<keyword evidence="8 10" id="KW-0862">Zinc</keyword>
<accession>A0A928VMV2</accession>
<keyword evidence="5 10" id="KW-0479">Metal-binding</keyword>
<comment type="cofactor">
    <cofactor evidence="10">
        <name>Zn(2+)</name>
        <dbReference type="ChEBI" id="CHEBI:29105"/>
    </cofactor>
    <text evidence="10">Binds 2 Zn(2+) ions.</text>
</comment>
<feature type="compositionally biased region" description="Basic residues" evidence="11">
    <location>
        <begin position="327"/>
        <end position="336"/>
    </location>
</feature>
<dbReference type="AlphaFoldDB" id="A0A928VMV2"/>
<dbReference type="PANTHER" id="PTHR46018">
    <property type="entry name" value="ZINC PHOSPHODIESTERASE ELAC PROTEIN 1"/>
    <property type="match status" value="1"/>
</dbReference>
<evidence type="ECO:0000256" key="7">
    <source>
        <dbReference type="ARBA" id="ARBA00022801"/>
    </source>
</evidence>
<proteinExistence type="inferred from homology"/>
<feature type="compositionally biased region" description="Low complexity" evidence="11">
    <location>
        <begin position="337"/>
        <end position="347"/>
    </location>
</feature>
<reference evidence="13" key="1">
    <citation type="submission" date="2020-10" db="EMBL/GenBank/DDBJ databases">
        <authorList>
            <person name="Castelo-Branco R."/>
            <person name="Eusebio N."/>
            <person name="Adriana R."/>
            <person name="Vieira A."/>
            <person name="Brugerolle De Fraissinette N."/>
            <person name="Rezende De Castro R."/>
            <person name="Schneider M.P."/>
            <person name="Vasconcelos V."/>
            <person name="Leao P.N."/>
        </authorList>
    </citation>
    <scope>NUCLEOTIDE SEQUENCE</scope>
    <source>
        <strain evidence="13">LEGE 11480</strain>
    </source>
</reference>
<evidence type="ECO:0000313" key="14">
    <source>
        <dbReference type="Proteomes" id="UP000625316"/>
    </source>
</evidence>
<dbReference type="RefSeq" id="WP_264323697.1">
    <property type="nucleotide sequence ID" value="NZ_JADEXQ010000008.1"/>
</dbReference>
<dbReference type="SUPFAM" id="SSF56281">
    <property type="entry name" value="Metallo-hydrolase/oxidoreductase"/>
    <property type="match status" value="1"/>
</dbReference>
<dbReference type="PANTHER" id="PTHR46018:SF2">
    <property type="entry name" value="ZINC PHOSPHODIESTERASE ELAC PROTEIN 1"/>
    <property type="match status" value="1"/>
</dbReference>
<dbReference type="NCBIfam" id="TIGR02651">
    <property type="entry name" value="RNase_Z"/>
    <property type="match status" value="1"/>
</dbReference>
<evidence type="ECO:0000256" key="5">
    <source>
        <dbReference type="ARBA" id="ARBA00022723"/>
    </source>
</evidence>
<evidence type="ECO:0000256" key="9">
    <source>
        <dbReference type="ARBA" id="ARBA00057812"/>
    </source>
</evidence>
<evidence type="ECO:0000256" key="8">
    <source>
        <dbReference type="ARBA" id="ARBA00022833"/>
    </source>
</evidence>
<feature type="region of interest" description="Disordered" evidence="11">
    <location>
        <begin position="307"/>
        <end position="347"/>
    </location>
</feature>
<evidence type="ECO:0000256" key="1">
    <source>
        <dbReference type="ARBA" id="ARBA00011738"/>
    </source>
</evidence>
<comment type="function">
    <text evidence="9 10">Zinc phosphodiesterase, which displays some tRNA 3'-processing endonuclease activity. Probably involved in tRNA maturation, by removing a 3'-trailer from precursor tRNA.</text>
</comment>
<dbReference type="HAMAP" id="MF_01818">
    <property type="entry name" value="RNase_Z_BN"/>
    <property type="match status" value="1"/>
</dbReference>
<comment type="subunit">
    <text evidence="1 10">Homodimer.</text>
</comment>
<comment type="similarity">
    <text evidence="10">Belongs to the RNase Z family.</text>
</comment>
<evidence type="ECO:0000256" key="4">
    <source>
        <dbReference type="ARBA" id="ARBA00022722"/>
    </source>
</evidence>
<keyword evidence="3 10" id="KW-0819">tRNA processing</keyword>
<dbReference type="Pfam" id="PF12706">
    <property type="entry name" value="Lactamase_B_2"/>
    <property type="match status" value="1"/>
</dbReference>
<dbReference type="GO" id="GO:0008270">
    <property type="term" value="F:zinc ion binding"/>
    <property type="evidence" value="ECO:0007669"/>
    <property type="project" value="UniProtKB-UniRule"/>
</dbReference>
<dbReference type="InterPro" id="IPR001279">
    <property type="entry name" value="Metallo-B-lactamas"/>
</dbReference>
<dbReference type="GO" id="GO:0042802">
    <property type="term" value="F:identical protein binding"/>
    <property type="evidence" value="ECO:0007669"/>
    <property type="project" value="UniProtKB-ARBA"/>
</dbReference>
<evidence type="ECO:0000256" key="2">
    <source>
        <dbReference type="ARBA" id="ARBA00012477"/>
    </source>
</evidence>
<name>A0A928VMV2_9CYAN</name>
<comment type="caution">
    <text evidence="13">The sequence shown here is derived from an EMBL/GenBank/DDBJ whole genome shotgun (WGS) entry which is preliminary data.</text>
</comment>
<keyword evidence="14" id="KW-1185">Reference proteome</keyword>
<feature type="binding site" evidence="10">
    <location>
        <position position="67"/>
    </location>
    <ligand>
        <name>Zn(2+)</name>
        <dbReference type="ChEBI" id="CHEBI:29105"/>
        <label>2</label>
        <note>catalytic</note>
    </ligand>
</feature>
<evidence type="ECO:0000256" key="10">
    <source>
        <dbReference type="HAMAP-Rule" id="MF_01818"/>
    </source>
</evidence>
<feature type="binding site" evidence="10">
    <location>
        <position position="66"/>
    </location>
    <ligand>
        <name>Zn(2+)</name>
        <dbReference type="ChEBI" id="CHEBI:29105"/>
        <label>2</label>
        <note>catalytic</note>
    </ligand>
</feature>
<feature type="binding site" evidence="10">
    <location>
        <position position="139"/>
    </location>
    <ligand>
        <name>Zn(2+)</name>
        <dbReference type="ChEBI" id="CHEBI:29105"/>
        <label>1</label>
        <note>catalytic</note>
    </ligand>
</feature>
<keyword evidence="4 10" id="KW-0540">Nuclease</keyword>
<feature type="binding site" evidence="10">
    <location>
        <position position="268"/>
    </location>
    <ligand>
        <name>Zn(2+)</name>
        <dbReference type="ChEBI" id="CHEBI:29105"/>
        <label>2</label>
        <note>catalytic</note>
    </ligand>
</feature>
<sequence>MEITFLGTSSGVPTRSRNVSGVVMKLPQRAELWLFDCGEGTQHQLIKSDLRSSQIRRIFITHMHGDHIFGLMGLLASCGLAGNVEQIDLYGPPDLADYIKACRRYSHTHFSYPLRIHPIQPGIVFEDEHFTVTCELLKHRIPAHGYRIIERDRPGQFDVEKAQALGIPFGPLYGKLKQGESITLEDGQVIHGPDLCGPTEIGRKVVYCTDTVFCDNAISLAADADVLIHETTFSHQDADMAFQRMHSTSTMAAQVALSAQAKTLIMTHFSPRYAPGNNLQLKDLLTEARAIFPNTEMASDFWTYTVPRRRSDQPRPNRSQAVGAKSKPSKPKKKAKSPAAESSDSDA</sequence>
<organism evidence="13 14">
    <name type="scientific">Romeriopsis navalis LEGE 11480</name>
    <dbReference type="NCBI Taxonomy" id="2777977"/>
    <lineage>
        <taxon>Bacteria</taxon>
        <taxon>Bacillati</taxon>
        <taxon>Cyanobacteriota</taxon>
        <taxon>Cyanophyceae</taxon>
        <taxon>Leptolyngbyales</taxon>
        <taxon>Leptolyngbyaceae</taxon>
        <taxon>Romeriopsis</taxon>
        <taxon>Romeriopsis navalis</taxon>
    </lineage>
</organism>
<dbReference type="CDD" id="cd07717">
    <property type="entry name" value="RNaseZ_ZiPD-like_MBL-fold"/>
    <property type="match status" value="1"/>
</dbReference>
<dbReference type="InterPro" id="IPR013471">
    <property type="entry name" value="RNase_Z/BN"/>
</dbReference>
<feature type="domain" description="Metallo-beta-lactamase" evidence="12">
    <location>
        <begin position="202"/>
        <end position="269"/>
    </location>
</feature>
<keyword evidence="6 10" id="KW-0255">Endonuclease</keyword>
<evidence type="ECO:0000313" key="13">
    <source>
        <dbReference type="EMBL" id="MBE9028874.1"/>
    </source>
</evidence>
<evidence type="ECO:0000259" key="12">
    <source>
        <dbReference type="Pfam" id="PF12706"/>
    </source>
</evidence>
<feature type="binding site" evidence="10">
    <location>
        <position position="210"/>
    </location>
    <ligand>
        <name>Zn(2+)</name>
        <dbReference type="ChEBI" id="CHEBI:29105"/>
        <label>1</label>
        <note>catalytic</note>
    </ligand>
</feature>
<dbReference type="NCBIfam" id="NF000801">
    <property type="entry name" value="PRK00055.1-3"/>
    <property type="match status" value="1"/>
</dbReference>
<dbReference type="EMBL" id="JADEXQ010000008">
    <property type="protein sequence ID" value="MBE9028874.1"/>
    <property type="molecule type" value="Genomic_DNA"/>
</dbReference>
<gene>
    <name evidence="10" type="primary">rnz</name>
    <name evidence="13" type="ORF">IQ266_03745</name>
</gene>
<keyword evidence="7 10" id="KW-0378">Hydrolase</keyword>
<evidence type="ECO:0000256" key="6">
    <source>
        <dbReference type="ARBA" id="ARBA00022759"/>
    </source>
</evidence>
<evidence type="ECO:0000256" key="3">
    <source>
        <dbReference type="ARBA" id="ARBA00022694"/>
    </source>
</evidence>
<feature type="binding site" evidence="10">
    <location>
        <position position="64"/>
    </location>
    <ligand>
        <name>Zn(2+)</name>
        <dbReference type="ChEBI" id="CHEBI:29105"/>
        <label>1</label>
        <note>catalytic</note>
    </ligand>
</feature>
<feature type="binding site" evidence="10">
    <location>
        <position position="210"/>
    </location>
    <ligand>
        <name>Zn(2+)</name>
        <dbReference type="ChEBI" id="CHEBI:29105"/>
        <label>2</label>
        <note>catalytic</note>
    </ligand>
</feature>
<dbReference type="Gene3D" id="3.60.15.10">
    <property type="entry name" value="Ribonuclease Z/Hydroxyacylglutathione hydrolase-like"/>
    <property type="match status" value="1"/>
</dbReference>
<dbReference type="Proteomes" id="UP000625316">
    <property type="component" value="Unassembled WGS sequence"/>
</dbReference>
<evidence type="ECO:0000256" key="11">
    <source>
        <dbReference type="SAM" id="MobiDB-lite"/>
    </source>
</evidence>
<dbReference type="EC" id="3.1.26.11" evidence="2 10"/>
<feature type="active site" description="Proton acceptor" evidence="10">
    <location>
        <position position="66"/>
    </location>
</feature>
<feature type="binding site" evidence="10">
    <location>
        <position position="62"/>
    </location>
    <ligand>
        <name>Zn(2+)</name>
        <dbReference type="ChEBI" id="CHEBI:29105"/>
        <label>1</label>
        <note>catalytic</note>
    </ligand>
</feature>
<comment type="catalytic activity">
    <reaction evidence="10">
        <text>Endonucleolytic cleavage of RNA, removing extra 3' nucleotides from tRNA precursor, generating 3' termini of tRNAs. A 3'-hydroxy group is left at the tRNA terminus and a 5'-phosphoryl group is left at the trailer molecule.</text>
        <dbReference type="EC" id="3.1.26.11"/>
    </reaction>
</comment>
<dbReference type="InterPro" id="IPR036866">
    <property type="entry name" value="RibonucZ/Hydroxyglut_hydro"/>
</dbReference>
<dbReference type="Pfam" id="PF23023">
    <property type="entry name" value="Anti-Pycsar_Apyc1"/>
    <property type="match status" value="1"/>
</dbReference>
<protein>
    <recommendedName>
        <fullName evidence="2 10">Ribonuclease Z</fullName>
        <shortName evidence="10">RNase Z</shortName>
        <ecNumber evidence="2 10">3.1.26.11</ecNumber>
    </recommendedName>
    <alternativeName>
        <fullName evidence="10">tRNA 3 endonuclease</fullName>
    </alternativeName>
    <alternativeName>
        <fullName evidence="10">tRNase Z</fullName>
    </alternativeName>
</protein>
<dbReference type="GO" id="GO:0042781">
    <property type="term" value="F:3'-tRNA processing endoribonuclease activity"/>
    <property type="evidence" value="ECO:0007669"/>
    <property type="project" value="UniProtKB-UniRule"/>
</dbReference>